<protein>
    <submittedName>
        <fullName evidence="2">Poly(ADP-ribose) polymerase, catalytic domain containing protein</fullName>
    </submittedName>
</protein>
<reference evidence="2" key="1">
    <citation type="submission" date="2020-05" db="EMBL/GenBank/DDBJ databases">
        <authorList>
            <person name="Chiriac C."/>
            <person name="Salcher M."/>
            <person name="Ghai R."/>
            <person name="Kavagutti S V."/>
        </authorList>
    </citation>
    <scope>NUCLEOTIDE SEQUENCE</scope>
</reference>
<dbReference type="EMBL" id="LR798301">
    <property type="protein sequence ID" value="CAB5222341.1"/>
    <property type="molecule type" value="Genomic_DNA"/>
</dbReference>
<dbReference type="Gene3D" id="3.90.228.10">
    <property type="match status" value="1"/>
</dbReference>
<organism evidence="2">
    <name type="scientific">uncultured Caudovirales phage</name>
    <dbReference type="NCBI Taxonomy" id="2100421"/>
    <lineage>
        <taxon>Viruses</taxon>
        <taxon>Duplodnaviria</taxon>
        <taxon>Heunggongvirae</taxon>
        <taxon>Uroviricota</taxon>
        <taxon>Caudoviricetes</taxon>
        <taxon>Peduoviridae</taxon>
        <taxon>Maltschvirus</taxon>
        <taxon>Maltschvirus maltsch</taxon>
    </lineage>
</organism>
<name>A0A6J7WWK7_9CAUD</name>
<evidence type="ECO:0000313" key="2">
    <source>
        <dbReference type="EMBL" id="CAB5222341.1"/>
    </source>
</evidence>
<evidence type="ECO:0000256" key="1">
    <source>
        <dbReference type="SAM" id="MobiDB-lite"/>
    </source>
</evidence>
<proteinExistence type="predicted"/>
<accession>A0A6J7WWK7</accession>
<dbReference type="SUPFAM" id="SSF56399">
    <property type="entry name" value="ADP-ribosylation"/>
    <property type="match status" value="1"/>
</dbReference>
<gene>
    <name evidence="2" type="ORF">UFOVP361_141</name>
</gene>
<sequence length="107" mass="11891">MLNRHQFRTYYHGTHSDNAESISKHGLKANDPEALLRAEMGEPEPEEGQFSGHPKGVYLADNIDLARNYGDAVFSVELPDSAKWGWTESEGSVLGHDISPLALKRVE</sequence>
<feature type="region of interest" description="Disordered" evidence="1">
    <location>
        <begin position="1"/>
        <end position="30"/>
    </location>
</feature>